<name>A0ABY1PHV1_9HYPH</name>
<evidence type="ECO:0000313" key="2">
    <source>
        <dbReference type="Proteomes" id="UP001157914"/>
    </source>
</evidence>
<gene>
    <name evidence="1" type="ORF">SAMN06265374_3781</name>
</gene>
<evidence type="ECO:0008006" key="3">
    <source>
        <dbReference type="Google" id="ProtNLM"/>
    </source>
</evidence>
<comment type="caution">
    <text evidence="1">The sequence shown here is derived from an EMBL/GenBank/DDBJ whole genome shotgun (WGS) entry which is preliminary data.</text>
</comment>
<dbReference type="InterPro" id="IPR036465">
    <property type="entry name" value="vWFA_dom_sf"/>
</dbReference>
<dbReference type="EMBL" id="FXTT01000005">
    <property type="protein sequence ID" value="SMP33607.1"/>
    <property type="molecule type" value="Genomic_DNA"/>
</dbReference>
<dbReference type="SUPFAM" id="SSF53300">
    <property type="entry name" value="vWA-like"/>
    <property type="match status" value="1"/>
</dbReference>
<dbReference type="Proteomes" id="UP001157914">
    <property type="component" value="Unassembled WGS sequence"/>
</dbReference>
<protein>
    <recommendedName>
        <fullName evidence="3">VWA domain-containing protein</fullName>
    </recommendedName>
</protein>
<evidence type="ECO:0000313" key="1">
    <source>
        <dbReference type="EMBL" id="SMP33607.1"/>
    </source>
</evidence>
<sequence>MSNADRSKPLTNTKGQTVSASKDADVSAFLAQAEALKPQPGSDGRLIFALDATMSRQPTWDTACHLQGEMFQEAARVGGLQIKLVFFRGFGECRASRWFTDGNALAAAMSRITCQGGRTQIRKVLSAALEAADKDKIAGVVYVGDCMEENVDLLCERAGELGLKGVPLFLFQEGRDPVAEQAFREMARLSGGAYCRFDQGAAQQLRDLLKAVAAFAGGGRSALTALEKSGGAGARLLLEQLK</sequence>
<dbReference type="Gene3D" id="3.40.50.410">
    <property type="entry name" value="von Willebrand factor, type A domain"/>
    <property type="match status" value="1"/>
</dbReference>
<proteinExistence type="predicted"/>
<keyword evidence="2" id="KW-1185">Reference proteome</keyword>
<dbReference type="RefSeq" id="WP_155189214.1">
    <property type="nucleotide sequence ID" value="NZ_BAAAEA010000001.1"/>
</dbReference>
<reference evidence="1 2" key="1">
    <citation type="submission" date="2017-05" db="EMBL/GenBank/DDBJ databases">
        <authorList>
            <person name="Varghese N."/>
            <person name="Submissions S."/>
        </authorList>
    </citation>
    <scope>NUCLEOTIDE SEQUENCE [LARGE SCALE GENOMIC DNA]</scope>
    <source>
        <strain evidence="1 2">DSM 15949</strain>
    </source>
</reference>
<organism evidence="1 2">
    <name type="scientific">Roseibium denhamense</name>
    <dbReference type="NCBI Taxonomy" id="76305"/>
    <lineage>
        <taxon>Bacteria</taxon>
        <taxon>Pseudomonadati</taxon>
        <taxon>Pseudomonadota</taxon>
        <taxon>Alphaproteobacteria</taxon>
        <taxon>Hyphomicrobiales</taxon>
        <taxon>Stappiaceae</taxon>
        <taxon>Roseibium</taxon>
    </lineage>
</organism>
<accession>A0ABY1PHV1</accession>